<dbReference type="PANTHER" id="PTHR15629:SF2">
    <property type="entry name" value="SH3 DOMAIN-CONTAINING YSC84-LIKE PROTEIN 1"/>
    <property type="match status" value="1"/>
</dbReference>
<dbReference type="PANTHER" id="PTHR15629">
    <property type="entry name" value="SH3YL1 PROTEIN"/>
    <property type="match status" value="1"/>
</dbReference>
<dbReference type="InterPro" id="IPR007461">
    <property type="entry name" value="Ysc84_actin-binding"/>
</dbReference>
<dbReference type="Pfam" id="PF04366">
    <property type="entry name" value="Ysc84"/>
    <property type="match status" value="1"/>
</dbReference>
<proteinExistence type="predicted"/>
<dbReference type="GO" id="GO:0035091">
    <property type="term" value="F:phosphatidylinositol binding"/>
    <property type="evidence" value="ECO:0007669"/>
    <property type="project" value="TreeGrafter"/>
</dbReference>
<name>A0A1D1ZDG1_9ARAE</name>
<reference evidence="2" key="1">
    <citation type="submission" date="2015-07" db="EMBL/GenBank/DDBJ databases">
        <title>Transcriptome Assembly of Anthurium amnicola.</title>
        <authorList>
            <person name="Suzuki J."/>
        </authorList>
    </citation>
    <scope>NUCLEOTIDE SEQUENCE</scope>
</reference>
<organism evidence="2">
    <name type="scientific">Anthurium amnicola</name>
    <dbReference type="NCBI Taxonomy" id="1678845"/>
    <lineage>
        <taxon>Eukaryota</taxon>
        <taxon>Viridiplantae</taxon>
        <taxon>Streptophyta</taxon>
        <taxon>Embryophyta</taxon>
        <taxon>Tracheophyta</taxon>
        <taxon>Spermatophyta</taxon>
        <taxon>Magnoliopsida</taxon>
        <taxon>Liliopsida</taxon>
        <taxon>Araceae</taxon>
        <taxon>Pothoideae</taxon>
        <taxon>Potheae</taxon>
        <taxon>Anthurium</taxon>
    </lineage>
</organism>
<dbReference type="InterPro" id="IPR033643">
    <property type="entry name" value="SYLF_SH3YL1-like"/>
</dbReference>
<dbReference type="InterPro" id="IPR051702">
    <property type="entry name" value="SH3_domain_YSC84-like"/>
</dbReference>
<protein>
    <submittedName>
        <fullName evidence="2">SH3 domain-containing protein PJ696.02</fullName>
    </submittedName>
</protein>
<dbReference type="EMBL" id="GDJX01002970">
    <property type="protein sequence ID" value="JAT64966.1"/>
    <property type="molecule type" value="Transcribed_RNA"/>
</dbReference>
<gene>
    <name evidence="2" type="primary">SPAPJ696.02_2</name>
    <name evidence="2" type="ORF">g.20475</name>
</gene>
<evidence type="ECO:0000259" key="1">
    <source>
        <dbReference type="Pfam" id="PF04366"/>
    </source>
</evidence>
<evidence type="ECO:0000313" key="2">
    <source>
        <dbReference type="EMBL" id="JAT64966.1"/>
    </source>
</evidence>
<dbReference type="AlphaFoldDB" id="A0A1D1ZDG1"/>
<feature type="domain" description="Ysc84 actin-binding" evidence="1">
    <location>
        <begin position="154"/>
        <end position="284"/>
    </location>
</feature>
<accession>A0A1D1ZDG1</accession>
<sequence length="290" mass="30676">MASTTESVNTTAPDTQTATTNVTTKVTEYITVLKDKFPTMSSSVERARDIATEVSLDIQKSAENNNVNSPLPSDLVSQVQKAAKVLASFTDPEKVEGGLDNVIPKDVFANAKGIAIYTCIKAGFFWSGRVGSGLVVAKLPDGSWSSPSLINIGGVGFGAQLGADVTDFVIVLNTEDAVKAFCRGENITLGGNLAVSAGPVGFGHEYSGSLYEGAALFSYSKSKGLFAGVSVEGTIIIERKDANQTFYGKEISAEEILSGKTEVILSDKTKEPNISVLYETIKKAEERATH</sequence>
<dbReference type="CDD" id="cd11525">
    <property type="entry name" value="SYLF_SH3YL1_like"/>
    <property type="match status" value="1"/>
</dbReference>